<feature type="compositionally biased region" description="Basic and acidic residues" evidence="1">
    <location>
        <begin position="8"/>
        <end position="22"/>
    </location>
</feature>
<evidence type="ECO:0000256" key="1">
    <source>
        <dbReference type="SAM" id="MobiDB-lite"/>
    </source>
</evidence>
<dbReference type="EMBL" id="QBIY01013096">
    <property type="protein sequence ID" value="RXN12014.1"/>
    <property type="molecule type" value="Genomic_DNA"/>
</dbReference>
<organism evidence="2 3">
    <name type="scientific">Labeo rohita</name>
    <name type="common">Indian major carp</name>
    <name type="synonym">Cyprinus rohita</name>
    <dbReference type="NCBI Taxonomy" id="84645"/>
    <lineage>
        <taxon>Eukaryota</taxon>
        <taxon>Metazoa</taxon>
        <taxon>Chordata</taxon>
        <taxon>Craniata</taxon>
        <taxon>Vertebrata</taxon>
        <taxon>Euteleostomi</taxon>
        <taxon>Actinopterygii</taxon>
        <taxon>Neopterygii</taxon>
        <taxon>Teleostei</taxon>
        <taxon>Ostariophysi</taxon>
        <taxon>Cypriniformes</taxon>
        <taxon>Cyprinidae</taxon>
        <taxon>Labeoninae</taxon>
        <taxon>Labeonini</taxon>
        <taxon>Labeo</taxon>
    </lineage>
</organism>
<feature type="region of interest" description="Disordered" evidence="1">
    <location>
        <begin position="1"/>
        <end position="67"/>
    </location>
</feature>
<reference evidence="2 3" key="1">
    <citation type="submission" date="2018-03" db="EMBL/GenBank/DDBJ databases">
        <title>Draft genome sequence of Rohu Carp (Labeo rohita).</title>
        <authorList>
            <person name="Das P."/>
            <person name="Kushwaha B."/>
            <person name="Joshi C.G."/>
            <person name="Kumar D."/>
            <person name="Nagpure N.S."/>
            <person name="Sahoo L."/>
            <person name="Das S.P."/>
            <person name="Bit A."/>
            <person name="Patnaik S."/>
            <person name="Meher P.K."/>
            <person name="Jayasankar P."/>
            <person name="Koringa P.G."/>
            <person name="Patel N.V."/>
            <person name="Hinsu A.T."/>
            <person name="Kumar R."/>
            <person name="Pandey M."/>
            <person name="Agarwal S."/>
            <person name="Srivastava S."/>
            <person name="Singh M."/>
            <person name="Iquebal M.A."/>
            <person name="Jaiswal S."/>
            <person name="Angadi U.B."/>
            <person name="Kumar N."/>
            <person name="Raza M."/>
            <person name="Shah T.M."/>
            <person name="Rai A."/>
            <person name="Jena J.K."/>
        </authorList>
    </citation>
    <scope>NUCLEOTIDE SEQUENCE [LARGE SCALE GENOMIC DNA]</scope>
    <source>
        <strain evidence="2">DASCIFA01</strain>
        <tissue evidence="2">Testis</tissue>
    </source>
</reference>
<sequence length="67" mass="7626">MASVEQDCDTRDEPEERKHEEVQMSSSAHTEVSVNINAETGGTGHNKSQKWQRNTPKIKVQSYQCYS</sequence>
<accession>A0A498LYR1</accession>
<name>A0A498LYR1_LABRO</name>
<keyword evidence="3" id="KW-1185">Reference proteome</keyword>
<dbReference type="AlphaFoldDB" id="A0A498LYR1"/>
<protein>
    <submittedName>
        <fullName evidence="2">Uncharacterized protein</fullName>
    </submittedName>
</protein>
<comment type="caution">
    <text evidence="2">The sequence shown here is derived from an EMBL/GenBank/DDBJ whole genome shotgun (WGS) entry which is preliminary data.</text>
</comment>
<evidence type="ECO:0000313" key="2">
    <source>
        <dbReference type="EMBL" id="RXN12014.1"/>
    </source>
</evidence>
<dbReference type="Proteomes" id="UP000290572">
    <property type="component" value="Unassembled WGS sequence"/>
</dbReference>
<evidence type="ECO:0000313" key="3">
    <source>
        <dbReference type="Proteomes" id="UP000290572"/>
    </source>
</evidence>
<gene>
    <name evidence="2" type="ORF">ROHU_010339</name>
</gene>
<feature type="compositionally biased region" description="Polar residues" evidence="1">
    <location>
        <begin position="23"/>
        <end position="67"/>
    </location>
</feature>
<proteinExistence type="predicted"/>